<reference evidence="1" key="1">
    <citation type="submission" date="2018-02" db="EMBL/GenBank/DDBJ databases">
        <title>Rhizophora mucronata_Transcriptome.</title>
        <authorList>
            <person name="Meera S.P."/>
            <person name="Sreeshan A."/>
            <person name="Augustine A."/>
        </authorList>
    </citation>
    <scope>NUCLEOTIDE SEQUENCE</scope>
    <source>
        <tissue evidence="1">Leaf</tissue>
    </source>
</reference>
<proteinExistence type="predicted"/>
<evidence type="ECO:0000313" key="1">
    <source>
        <dbReference type="EMBL" id="MBX66889.1"/>
    </source>
</evidence>
<organism evidence="1">
    <name type="scientific">Rhizophora mucronata</name>
    <name type="common">Asiatic mangrove</name>
    <dbReference type="NCBI Taxonomy" id="61149"/>
    <lineage>
        <taxon>Eukaryota</taxon>
        <taxon>Viridiplantae</taxon>
        <taxon>Streptophyta</taxon>
        <taxon>Embryophyta</taxon>
        <taxon>Tracheophyta</taxon>
        <taxon>Spermatophyta</taxon>
        <taxon>Magnoliopsida</taxon>
        <taxon>eudicotyledons</taxon>
        <taxon>Gunneridae</taxon>
        <taxon>Pentapetalae</taxon>
        <taxon>rosids</taxon>
        <taxon>fabids</taxon>
        <taxon>Malpighiales</taxon>
        <taxon>Rhizophoraceae</taxon>
        <taxon>Rhizophora</taxon>
    </lineage>
</organism>
<accession>A0A2P2QIT0</accession>
<dbReference type="AlphaFoldDB" id="A0A2P2QIT0"/>
<protein>
    <submittedName>
        <fullName evidence="1">Uncharacterized protein</fullName>
    </submittedName>
</protein>
<dbReference type="EMBL" id="GGEC01086405">
    <property type="protein sequence ID" value="MBX66889.1"/>
    <property type="molecule type" value="Transcribed_RNA"/>
</dbReference>
<name>A0A2P2QIT0_RHIMU</name>
<sequence>MIIDCCLKFMVLMESFKFNS</sequence>